<evidence type="ECO:0000256" key="1">
    <source>
        <dbReference type="SAM" id="MobiDB-lite"/>
    </source>
</evidence>
<proteinExistence type="predicted"/>
<sequence length="57" mass="6106">MGRLFPESLGHGAFRGNGDGAASRRAVAVRPTGPFGYTHVSSHIRDRQLSIGMAWPV</sequence>
<evidence type="ECO:0000313" key="3">
    <source>
        <dbReference type="Proteomes" id="UP000619244"/>
    </source>
</evidence>
<gene>
    <name evidence="2" type="ORF">GCM10010358_41400</name>
</gene>
<name>A0A918NNC3_9ACTN</name>
<comment type="caution">
    <text evidence="2">The sequence shown here is derived from an EMBL/GenBank/DDBJ whole genome shotgun (WGS) entry which is preliminary data.</text>
</comment>
<organism evidence="2 3">
    <name type="scientific">Streptomyces minutiscleroticus</name>
    <dbReference type="NCBI Taxonomy" id="68238"/>
    <lineage>
        <taxon>Bacteria</taxon>
        <taxon>Bacillati</taxon>
        <taxon>Actinomycetota</taxon>
        <taxon>Actinomycetes</taxon>
        <taxon>Kitasatosporales</taxon>
        <taxon>Streptomycetaceae</taxon>
        <taxon>Streptomyces</taxon>
    </lineage>
</organism>
<reference evidence="2" key="1">
    <citation type="journal article" date="2014" name="Int. J. Syst. Evol. Microbiol.">
        <title>Complete genome sequence of Corynebacterium casei LMG S-19264T (=DSM 44701T), isolated from a smear-ripened cheese.</title>
        <authorList>
            <consortium name="US DOE Joint Genome Institute (JGI-PGF)"/>
            <person name="Walter F."/>
            <person name="Albersmeier A."/>
            <person name="Kalinowski J."/>
            <person name="Ruckert C."/>
        </authorList>
    </citation>
    <scope>NUCLEOTIDE SEQUENCE</scope>
    <source>
        <strain evidence="2">JCM 4790</strain>
    </source>
</reference>
<dbReference type="AlphaFoldDB" id="A0A918NNC3"/>
<reference evidence="2" key="2">
    <citation type="submission" date="2020-09" db="EMBL/GenBank/DDBJ databases">
        <authorList>
            <person name="Sun Q."/>
            <person name="Ohkuma M."/>
        </authorList>
    </citation>
    <scope>NUCLEOTIDE SEQUENCE</scope>
    <source>
        <strain evidence="2">JCM 4790</strain>
    </source>
</reference>
<keyword evidence="3" id="KW-1185">Reference proteome</keyword>
<evidence type="ECO:0000313" key="2">
    <source>
        <dbReference type="EMBL" id="GGX82912.1"/>
    </source>
</evidence>
<accession>A0A918NNC3</accession>
<dbReference type="EMBL" id="BMVU01000020">
    <property type="protein sequence ID" value="GGX82912.1"/>
    <property type="molecule type" value="Genomic_DNA"/>
</dbReference>
<dbReference type="Proteomes" id="UP000619244">
    <property type="component" value="Unassembled WGS sequence"/>
</dbReference>
<feature type="region of interest" description="Disordered" evidence="1">
    <location>
        <begin position="1"/>
        <end position="21"/>
    </location>
</feature>
<protein>
    <submittedName>
        <fullName evidence="2">Uncharacterized protein</fullName>
    </submittedName>
</protein>